<keyword evidence="4" id="KW-1185">Reference proteome</keyword>
<evidence type="ECO:0000256" key="1">
    <source>
        <dbReference type="SAM" id="MobiDB-lite"/>
    </source>
</evidence>
<dbReference type="EMBL" id="BGPR01032807">
    <property type="protein sequence ID" value="GBO06500.1"/>
    <property type="molecule type" value="Genomic_DNA"/>
</dbReference>
<comment type="caution">
    <text evidence="2">The sequence shown here is derived from an EMBL/GenBank/DDBJ whole genome shotgun (WGS) entry which is preliminary data.</text>
</comment>
<feature type="region of interest" description="Disordered" evidence="1">
    <location>
        <begin position="31"/>
        <end position="52"/>
    </location>
</feature>
<name>A0A4Y2U4B2_ARAVE</name>
<organism evidence="2 4">
    <name type="scientific">Araneus ventricosus</name>
    <name type="common">Orbweaver spider</name>
    <name type="synonym">Epeira ventricosa</name>
    <dbReference type="NCBI Taxonomy" id="182803"/>
    <lineage>
        <taxon>Eukaryota</taxon>
        <taxon>Metazoa</taxon>
        <taxon>Ecdysozoa</taxon>
        <taxon>Arthropoda</taxon>
        <taxon>Chelicerata</taxon>
        <taxon>Arachnida</taxon>
        <taxon>Araneae</taxon>
        <taxon>Araneomorphae</taxon>
        <taxon>Entelegynae</taxon>
        <taxon>Araneoidea</taxon>
        <taxon>Araneidae</taxon>
        <taxon>Araneus</taxon>
    </lineage>
</organism>
<evidence type="ECO:0000313" key="2">
    <source>
        <dbReference type="EMBL" id="GBO06500.1"/>
    </source>
</evidence>
<proteinExistence type="predicted"/>
<dbReference type="EMBL" id="BGPR01032818">
    <property type="protein sequence ID" value="GBO06518.1"/>
    <property type="molecule type" value="Genomic_DNA"/>
</dbReference>
<reference evidence="2 4" key="1">
    <citation type="journal article" date="2019" name="Sci. Rep.">
        <title>Orb-weaving spider Araneus ventricosus genome elucidates the spidroin gene catalogue.</title>
        <authorList>
            <person name="Kono N."/>
            <person name="Nakamura H."/>
            <person name="Ohtoshi R."/>
            <person name="Moran D.A.P."/>
            <person name="Shinohara A."/>
            <person name="Yoshida Y."/>
            <person name="Fujiwara M."/>
            <person name="Mori M."/>
            <person name="Tomita M."/>
            <person name="Arakawa K."/>
        </authorList>
    </citation>
    <scope>NUCLEOTIDE SEQUENCE [LARGE SCALE GENOMIC DNA]</scope>
</reference>
<accession>A0A4Y2U4B2</accession>
<gene>
    <name evidence="3" type="ORF">AVEN_153189_1</name>
    <name evidence="2" type="ORF">AVEN_179688_1</name>
</gene>
<evidence type="ECO:0000313" key="3">
    <source>
        <dbReference type="EMBL" id="GBO06518.1"/>
    </source>
</evidence>
<dbReference type="Proteomes" id="UP000499080">
    <property type="component" value="Unassembled WGS sequence"/>
</dbReference>
<dbReference type="AlphaFoldDB" id="A0A4Y2U4B2"/>
<protein>
    <submittedName>
        <fullName evidence="2">Uncharacterized protein</fullName>
    </submittedName>
</protein>
<evidence type="ECO:0000313" key="4">
    <source>
        <dbReference type="Proteomes" id="UP000499080"/>
    </source>
</evidence>
<sequence length="129" mass="14284">MSANSRPSPFTVADECRQITAQAFLPLVPSNAHPSGGSVRKGQGNKNGWHNYVPSTQSSKQSFFLYRRLVFGQARPANRLRYGQTASRASIQLLQLTPRALMLNKHRLSYLNLQTLNLDGLGLTPDTSE</sequence>